<gene>
    <name evidence="2" type="ORF">ACFO5R_08690</name>
</gene>
<evidence type="ECO:0000256" key="1">
    <source>
        <dbReference type="SAM" id="MobiDB-lite"/>
    </source>
</evidence>
<evidence type="ECO:0000313" key="2">
    <source>
        <dbReference type="EMBL" id="MFC4542002.1"/>
    </source>
</evidence>
<keyword evidence="3" id="KW-1185">Reference proteome</keyword>
<proteinExistence type="predicted"/>
<evidence type="ECO:0000313" key="3">
    <source>
        <dbReference type="Proteomes" id="UP001595898"/>
    </source>
</evidence>
<dbReference type="Proteomes" id="UP001595898">
    <property type="component" value="Unassembled WGS sequence"/>
</dbReference>
<dbReference type="PROSITE" id="PS51257">
    <property type="entry name" value="PROKAR_LIPOPROTEIN"/>
    <property type="match status" value="1"/>
</dbReference>
<dbReference type="RefSeq" id="WP_250141409.1">
    <property type="nucleotide sequence ID" value="NZ_JALIQP010000004.1"/>
</dbReference>
<sequence>MNRRTVLQSAGVGALAGLAGCLDGIQSQFQGRVQGRIPIEITNESDRPQNIRLEAYETGTDRQTYDENYSVRSGELVHPPHLDELEQRFRVIRFEGEESSSVATARISPDAQLVFITVYADDVELEVVYDEDEAENVSTEDDENATAGAGDENAS</sequence>
<dbReference type="EMBL" id="JBHSFA010000005">
    <property type="protein sequence ID" value="MFC4542002.1"/>
    <property type="molecule type" value="Genomic_DNA"/>
</dbReference>
<protein>
    <submittedName>
        <fullName evidence="2">Twin-arginine translocation signal domain-containing protein</fullName>
    </submittedName>
</protein>
<feature type="region of interest" description="Disordered" evidence="1">
    <location>
        <begin position="131"/>
        <end position="155"/>
    </location>
</feature>
<comment type="caution">
    <text evidence="2">The sequence shown here is derived from an EMBL/GenBank/DDBJ whole genome shotgun (WGS) entry which is preliminary data.</text>
</comment>
<accession>A0ABD5PNG6</accession>
<feature type="compositionally biased region" description="Acidic residues" evidence="1">
    <location>
        <begin position="131"/>
        <end position="144"/>
    </location>
</feature>
<reference evidence="2 3" key="1">
    <citation type="journal article" date="2019" name="Int. J. Syst. Evol. Microbiol.">
        <title>The Global Catalogue of Microorganisms (GCM) 10K type strain sequencing project: providing services to taxonomists for standard genome sequencing and annotation.</title>
        <authorList>
            <consortium name="The Broad Institute Genomics Platform"/>
            <consortium name="The Broad Institute Genome Sequencing Center for Infectious Disease"/>
            <person name="Wu L."/>
            <person name="Ma J."/>
        </authorList>
    </citation>
    <scope>NUCLEOTIDE SEQUENCE [LARGE SCALE GENOMIC DNA]</scope>
    <source>
        <strain evidence="2 3">WLHS5</strain>
    </source>
</reference>
<organism evidence="2 3">
    <name type="scientific">Halosolutus amylolyticus</name>
    <dbReference type="NCBI Taxonomy" id="2932267"/>
    <lineage>
        <taxon>Archaea</taxon>
        <taxon>Methanobacteriati</taxon>
        <taxon>Methanobacteriota</taxon>
        <taxon>Stenosarchaea group</taxon>
        <taxon>Halobacteria</taxon>
        <taxon>Halobacteriales</taxon>
        <taxon>Natrialbaceae</taxon>
        <taxon>Halosolutus</taxon>
    </lineage>
</organism>
<dbReference type="AlphaFoldDB" id="A0ABD5PNG6"/>
<name>A0ABD5PNG6_9EURY</name>